<name>A0A2K3KJ60_TRIPR</name>
<feature type="non-terminal residue" evidence="1">
    <location>
        <position position="46"/>
    </location>
</feature>
<proteinExistence type="predicted"/>
<protein>
    <submittedName>
        <fullName evidence="1">Uncharacterized protein</fullName>
    </submittedName>
</protein>
<gene>
    <name evidence="1" type="ORF">L195_g063008</name>
</gene>
<organism evidence="1 2">
    <name type="scientific">Trifolium pratense</name>
    <name type="common">Red clover</name>
    <dbReference type="NCBI Taxonomy" id="57577"/>
    <lineage>
        <taxon>Eukaryota</taxon>
        <taxon>Viridiplantae</taxon>
        <taxon>Streptophyta</taxon>
        <taxon>Embryophyta</taxon>
        <taxon>Tracheophyta</taxon>
        <taxon>Spermatophyta</taxon>
        <taxon>Magnoliopsida</taxon>
        <taxon>eudicotyledons</taxon>
        <taxon>Gunneridae</taxon>
        <taxon>Pentapetalae</taxon>
        <taxon>rosids</taxon>
        <taxon>fabids</taxon>
        <taxon>Fabales</taxon>
        <taxon>Fabaceae</taxon>
        <taxon>Papilionoideae</taxon>
        <taxon>50 kb inversion clade</taxon>
        <taxon>NPAAA clade</taxon>
        <taxon>Hologalegina</taxon>
        <taxon>IRL clade</taxon>
        <taxon>Trifolieae</taxon>
        <taxon>Trifolium</taxon>
    </lineage>
</organism>
<comment type="caution">
    <text evidence="1">The sequence shown here is derived from an EMBL/GenBank/DDBJ whole genome shotgun (WGS) entry which is preliminary data.</text>
</comment>
<evidence type="ECO:0000313" key="2">
    <source>
        <dbReference type="Proteomes" id="UP000236291"/>
    </source>
</evidence>
<dbReference type="AlphaFoldDB" id="A0A2K3KJ60"/>
<accession>A0A2K3KJ60</accession>
<dbReference type="Proteomes" id="UP000236291">
    <property type="component" value="Unassembled WGS sequence"/>
</dbReference>
<reference evidence="1 2" key="2">
    <citation type="journal article" date="2017" name="Front. Plant Sci.">
        <title>Gene Classification and Mining of Molecular Markers Useful in Red Clover (Trifolium pratense) Breeding.</title>
        <authorList>
            <person name="Istvanek J."/>
            <person name="Dluhosova J."/>
            <person name="Dluhos P."/>
            <person name="Patkova L."/>
            <person name="Nedelnik J."/>
            <person name="Repkova J."/>
        </authorList>
    </citation>
    <scope>NUCLEOTIDE SEQUENCE [LARGE SCALE GENOMIC DNA]</scope>
    <source>
        <strain evidence="2">cv. Tatra</strain>
        <tissue evidence="1">Young leaves</tissue>
    </source>
</reference>
<dbReference type="EMBL" id="ASHM01192049">
    <property type="protein sequence ID" value="PNX66325.1"/>
    <property type="molecule type" value="Genomic_DNA"/>
</dbReference>
<reference evidence="1 2" key="1">
    <citation type="journal article" date="2014" name="Am. J. Bot.">
        <title>Genome assembly and annotation for red clover (Trifolium pratense; Fabaceae).</title>
        <authorList>
            <person name="Istvanek J."/>
            <person name="Jaros M."/>
            <person name="Krenek A."/>
            <person name="Repkova J."/>
        </authorList>
    </citation>
    <scope>NUCLEOTIDE SEQUENCE [LARGE SCALE GENOMIC DNA]</scope>
    <source>
        <strain evidence="2">cv. Tatra</strain>
        <tissue evidence="1">Young leaves</tissue>
    </source>
</reference>
<evidence type="ECO:0000313" key="1">
    <source>
        <dbReference type="EMBL" id="PNX66325.1"/>
    </source>
</evidence>
<sequence length="46" mass="5008">MCNGGVESTLNTNKVANAVLNNVLKMTGRGEKMKTFNIVESKKLSH</sequence>